<sequence>MGESNIIITNDDEFQFLLNTVLRFGTSLETVKARMMQSRAPREAWFDSSRSPSLLHAACSRGDARVVQFILEEAKKYFSITQQKNKKKNTTNSKKTMNLEEYLVQRDFESGHSAMHRCLLHGPNLTCARTLLKFATEHCSKKSSVNLLHQPRCFRGHTPIESLSITIATVASKEEEEGGGEKEEGRKRHMRLRRSDVFSWGSGVNYTLGTGNTNTNGDRCKRIEYFAKHHLNVTSLSCSRFRSFATTNVGEVYSWGLTDWNSYSKRNGEVQENNASLKREADMFPTRIETFIGGASSKPKIVKITCSENFALLVDDSGSLFIMGKTLGLFSSSSDAGLTNDNNNNNNNNNNKEDDSSSMQMFPRRIFGDDKRDPISRETFKEQRIVDASCGNAHAVVIDSKGRCWSFGLNGTGQLGFQIDAISRVKFPRVVVGIEGYCLSASCSDETTLVLVRKNNNTKAIVRFGSGDCKPKQIRCSSRSAIVSMSCGNTISAFVCENGDLYRFHSKKLDDCEAQRVDEFNSVPFVSCTMTNSRGCVLARNGDCYEFEVNERSGECSVFSRVVGVKRATSISISDKHALSISNWTEPNSNWPESKIIREKARKEEEEEEEEEEESLQHIACRVLCEEVLDLSNCMECLQNLPNLDIESGELLREYAYELAALNLDALIEVYDVLGAKYDDEHVDDAVLSGIRERSIGGVELTLELDWDIEKTYAPVVADEEGEKKKKEKKKERVEVMSGKTNEVPARAPQMKRNASPETESLPSKSKPIKISLTSTTKCTQKQIQRNSMRTTPPKSVDYTRLSERRKSGGILKQFKPIIFRQYEESDEDGNDAYDEDLETEARLKEKLKWKADGEEQERSSISRGFTATSLKEIQESQSRNPLPSFRSMVGSQAKKEFSMEMFETRGVHREDATGSSATSVTVSLSALARRTKSKKHVVDSSPAPWLGSSASFDKNKGFIGGSASSQQSPLRDLMRQEEEKQQERNASSTRPIYGFSPNAFSSTSPGSWFPSNDDEHGKKLTLLEIQALEEKEKEERELVALVAAFEKAEMDGNAHHKSNSGTKKRRKTKTKREKVVY</sequence>
<gene>
    <name evidence="5" type="ordered locus">Bathy16g02330</name>
</gene>
<feature type="compositionally biased region" description="Basic and acidic residues" evidence="4">
    <location>
        <begin position="851"/>
        <end position="861"/>
    </location>
</feature>
<reference evidence="5 6" key="1">
    <citation type="submission" date="2011-10" db="EMBL/GenBank/DDBJ databases">
        <authorList>
            <person name="Genoscope - CEA"/>
        </authorList>
    </citation>
    <scope>NUCLEOTIDE SEQUENCE [LARGE SCALE GENOMIC DNA]</scope>
    <source>
        <strain evidence="5 6">RCC 1105</strain>
    </source>
</reference>
<keyword evidence="6" id="KW-1185">Reference proteome</keyword>
<feature type="compositionally biased region" description="Polar residues" evidence="4">
    <location>
        <begin position="862"/>
        <end position="882"/>
    </location>
</feature>
<dbReference type="KEGG" id="bpg:Bathy16g02330"/>
<dbReference type="PROSITE" id="PS50012">
    <property type="entry name" value="RCC1_3"/>
    <property type="match status" value="1"/>
</dbReference>
<feature type="compositionally biased region" description="Low complexity" evidence="4">
    <location>
        <begin position="761"/>
        <end position="778"/>
    </location>
</feature>
<dbReference type="PANTHER" id="PTHR22872:SF2">
    <property type="entry name" value="INHIBITOR OF BRUTON TYROSINE KINASE"/>
    <property type="match status" value="1"/>
</dbReference>
<dbReference type="OrthoDB" id="1893551at2759"/>
<dbReference type="GeneID" id="19011290"/>
<feature type="compositionally biased region" description="Basic and acidic residues" evidence="4">
    <location>
        <begin position="973"/>
        <end position="984"/>
    </location>
</feature>
<feature type="region of interest" description="Disordered" evidence="4">
    <location>
        <begin position="719"/>
        <end position="796"/>
    </location>
</feature>
<evidence type="ECO:0000256" key="2">
    <source>
        <dbReference type="PROSITE-ProRule" id="PRU00235"/>
    </source>
</evidence>
<evidence type="ECO:0000313" key="5">
    <source>
        <dbReference type="EMBL" id="CCO20150.1"/>
    </source>
</evidence>
<dbReference type="InterPro" id="IPR009091">
    <property type="entry name" value="RCC1/BLIP-II"/>
</dbReference>
<dbReference type="Pfam" id="PF13540">
    <property type="entry name" value="RCC1_2"/>
    <property type="match status" value="1"/>
</dbReference>
<proteinExistence type="predicted"/>
<evidence type="ECO:0000256" key="1">
    <source>
        <dbReference type="ARBA" id="ARBA00022737"/>
    </source>
</evidence>
<dbReference type="Proteomes" id="UP000198341">
    <property type="component" value="Chromosome 16"/>
</dbReference>
<dbReference type="STRING" id="41875.K8F5N5"/>
<name>K8F5N5_9CHLO</name>
<protein>
    <submittedName>
        <fullName evidence="5">Uncharacterized protein</fullName>
    </submittedName>
</protein>
<evidence type="ECO:0000256" key="4">
    <source>
        <dbReference type="SAM" id="MobiDB-lite"/>
    </source>
</evidence>
<evidence type="ECO:0000256" key="3">
    <source>
        <dbReference type="SAM" id="Coils"/>
    </source>
</evidence>
<feature type="region of interest" description="Disordered" evidence="4">
    <location>
        <begin position="1050"/>
        <end position="1078"/>
    </location>
</feature>
<dbReference type="Gene3D" id="2.130.10.30">
    <property type="entry name" value="Regulator of chromosome condensation 1/beta-lactamase-inhibitor protein II"/>
    <property type="match status" value="1"/>
</dbReference>
<dbReference type="InterPro" id="IPR000408">
    <property type="entry name" value="Reg_chr_condens"/>
</dbReference>
<dbReference type="RefSeq" id="XP_007508533.1">
    <property type="nucleotide sequence ID" value="XM_007508471.1"/>
</dbReference>
<keyword evidence="3" id="KW-0175">Coiled coil</keyword>
<dbReference type="AlphaFoldDB" id="K8F5N5"/>
<feature type="repeat" description="RCC1" evidence="2">
    <location>
        <begin position="402"/>
        <end position="454"/>
    </location>
</feature>
<feature type="region of interest" description="Disordered" evidence="4">
    <location>
        <begin position="338"/>
        <end position="359"/>
    </location>
</feature>
<feature type="region of interest" description="Disordered" evidence="4">
    <location>
        <begin position="851"/>
        <end position="891"/>
    </location>
</feature>
<keyword evidence="1" id="KW-0677">Repeat</keyword>
<feature type="compositionally biased region" description="Polar residues" evidence="4">
    <location>
        <begin position="779"/>
        <end position="794"/>
    </location>
</feature>
<feature type="compositionally biased region" description="Basic residues" evidence="4">
    <location>
        <begin position="1056"/>
        <end position="1078"/>
    </location>
</feature>
<feature type="compositionally biased region" description="Low complexity" evidence="4">
    <location>
        <begin position="340"/>
        <end position="350"/>
    </location>
</feature>
<accession>K8F5N5</accession>
<dbReference type="SUPFAM" id="SSF50985">
    <property type="entry name" value="RCC1/BLIP-II"/>
    <property type="match status" value="2"/>
</dbReference>
<dbReference type="PANTHER" id="PTHR22872">
    <property type="entry name" value="BTK-BINDING PROTEIN-RELATED"/>
    <property type="match status" value="1"/>
</dbReference>
<dbReference type="InterPro" id="IPR051625">
    <property type="entry name" value="Signaling_Regulatory_Domain"/>
</dbReference>
<feature type="compositionally biased region" description="Polar residues" evidence="4">
    <location>
        <begin position="999"/>
        <end position="1011"/>
    </location>
</feature>
<feature type="region of interest" description="Disordered" evidence="4">
    <location>
        <begin position="932"/>
        <end position="1016"/>
    </location>
</feature>
<feature type="coiled-coil region" evidence="3">
    <location>
        <begin position="593"/>
        <end position="622"/>
    </location>
</feature>
<evidence type="ECO:0000313" key="6">
    <source>
        <dbReference type="Proteomes" id="UP000198341"/>
    </source>
</evidence>
<dbReference type="eggNOG" id="KOG1426">
    <property type="taxonomic scope" value="Eukaryota"/>
</dbReference>
<organism evidence="5 6">
    <name type="scientific">Bathycoccus prasinos</name>
    <dbReference type="NCBI Taxonomy" id="41875"/>
    <lineage>
        <taxon>Eukaryota</taxon>
        <taxon>Viridiplantae</taxon>
        <taxon>Chlorophyta</taxon>
        <taxon>Mamiellophyceae</taxon>
        <taxon>Mamiellales</taxon>
        <taxon>Bathycoccaceae</taxon>
        <taxon>Bathycoccus</taxon>
    </lineage>
</organism>
<dbReference type="EMBL" id="FO082263">
    <property type="protein sequence ID" value="CCO20150.1"/>
    <property type="molecule type" value="Genomic_DNA"/>
</dbReference>